<keyword evidence="1" id="KW-0812">Transmembrane</keyword>
<feature type="transmembrane region" description="Helical" evidence="1">
    <location>
        <begin position="287"/>
        <end position="307"/>
    </location>
</feature>
<evidence type="ECO:0000313" key="2">
    <source>
        <dbReference type="EMBL" id="KKN52141.1"/>
    </source>
</evidence>
<gene>
    <name evidence="2" type="ORF">LCGC14_0615490</name>
</gene>
<dbReference type="AlphaFoldDB" id="A0A0F9TSN3"/>
<evidence type="ECO:0008006" key="3">
    <source>
        <dbReference type="Google" id="ProtNLM"/>
    </source>
</evidence>
<comment type="caution">
    <text evidence="2">The sequence shown here is derived from an EMBL/GenBank/DDBJ whole genome shotgun (WGS) entry which is preliminary data.</text>
</comment>
<proteinExistence type="predicted"/>
<feature type="transmembrane region" description="Helical" evidence="1">
    <location>
        <begin position="327"/>
        <end position="350"/>
    </location>
</feature>
<feature type="transmembrane region" description="Helical" evidence="1">
    <location>
        <begin position="213"/>
        <end position="232"/>
    </location>
</feature>
<accession>A0A0F9TSN3</accession>
<keyword evidence="1" id="KW-1133">Transmembrane helix</keyword>
<feature type="transmembrane region" description="Helical" evidence="1">
    <location>
        <begin position="88"/>
        <end position="105"/>
    </location>
</feature>
<protein>
    <recommendedName>
        <fullName evidence="3">Glycosyltransferase RgtA/B/C/D-like domain-containing protein</fullName>
    </recommendedName>
</protein>
<reference evidence="2" key="1">
    <citation type="journal article" date="2015" name="Nature">
        <title>Complex archaea that bridge the gap between prokaryotes and eukaryotes.</title>
        <authorList>
            <person name="Spang A."/>
            <person name="Saw J.H."/>
            <person name="Jorgensen S.L."/>
            <person name="Zaremba-Niedzwiedzka K."/>
            <person name="Martijn J."/>
            <person name="Lind A.E."/>
            <person name="van Eijk R."/>
            <person name="Schleper C."/>
            <person name="Guy L."/>
            <person name="Ettema T.J."/>
        </authorList>
    </citation>
    <scope>NUCLEOTIDE SEQUENCE</scope>
</reference>
<feature type="transmembrane region" description="Helical" evidence="1">
    <location>
        <begin position="7"/>
        <end position="25"/>
    </location>
</feature>
<dbReference type="EMBL" id="LAZR01001031">
    <property type="protein sequence ID" value="KKN52141.1"/>
    <property type="molecule type" value="Genomic_DNA"/>
</dbReference>
<feature type="transmembrane region" description="Helical" evidence="1">
    <location>
        <begin position="153"/>
        <end position="181"/>
    </location>
</feature>
<organism evidence="2">
    <name type="scientific">marine sediment metagenome</name>
    <dbReference type="NCBI Taxonomy" id="412755"/>
    <lineage>
        <taxon>unclassified sequences</taxon>
        <taxon>metagenomes</taxon>
        <taxon>ecological metagenomes</taxon>
    </lineage>
</organism>
<evidence type="ECO:0000256" key="1">
    <source>
        <dbReference type="SAM" id="Phobius"/>
    </source>
</evidence>
<feature type="transmembrane region" description="Helical" evidence="1">
    <location>
        <begin position="260"/>
        <end position="280"/>
    </location>
</feature>
<sequence length="404" mass="43641">MSKRYRLWILIACVAAVYAAIYVAAGGLDFDARKDEVHFWPTSLQFSQRWVPSIEQLRGYDELNAPLPFVVFGGVERAFGGGIRTGRAVNLVASLLIVLGCVLAARDAPSRAARAIAALMIFPYFFACATHLYTDMLAALLVFGGIAAYRKGWGALSAIAFVLAIASRQYMVAFPAAIAAYELIQFLRQRRRGPSAGAVEPARLGEATAKTRPVMAAYSLLACASLGLWYALWGGLAPPAALAHQPVETAGVLRLLPHNALYFLACVGAYYVIPETLLFWRQRRGQLVFRPALLIVAAALAGLFVLFPPLRNPPSYGIATMGYLDKAFCAAAGDGVRMVGFYALALLACVRFSRFRIESALVLANAALMMKAHIAWDKYALPLLAALWLLRAMNGPTSADGSGE</sequence>
<feature type="transmembrane region" description="Helical" evidence="1">
    <location>
        <begin position="112"/>
        <end position="133"/>
    </location>
</feature>
<name>A0A0F9TSN3_9ZZZZ</name>
<keyword evidence="1" id="KW-0472">Membrane</keyword>